<organism evidence="1 2">
    <name type="scientific">Mogibacterium timidum</name>
    <dbReference type="NCBI Taxonomy" id="35519"/>
    <lineage>
        <taxon>Bacteria</taxon>
        <taxon>Bacillati</taxon>
        <taxon>Bacillota</taxon>
        <taxon>Clostridia</taxon>
        <taxon>Peptostreptococcales</taxon>
        <taxon>Anaerovoracaceae</taxon>
        <taxon>Mogibacterium</taxon>
    </lineage>
</organism>
<name>A0A7Y9B1D5_9FIRM</name>
<dbReference type="InterPro" id="IPR024523">
    <property type="entry name" value="DUF3793"/>
</dbReference>
<dbReference type="EMBL" id="JABXYR010000002">
    <property type="protein sequence ID" value="NWO24063.1"/>
    <property type="molecule type" value="Genomic_DNA"/>
</dbReference>
<dbReference type="Proteomes" id="UP000526307">
    <property type="component" value="Unassembled WGS sequence"/>
</dbReference>
<protein>
    <submittedName>
        <fullName evidence="1">DUF3793 family protein</fullName>
    </submittedName>
</protein>
<gene>
    <name evidence="1" type="ORF">HW270_08385</name>
</gene>
<dbReference type="RefSeq" id="WP_009644178.1">
    <property type="nucleotide sequence ID" value="NZ_CAJPUB010000017.1"/>
</dbReference>
<reference evidence="1 2" key="1">
    <citation type="submission" date="2020-06" db="EMBL/GenBank/DDBJ databases">
        <title>Mogibacterium timidum strain W9173 genomic sequence.</title>
        <authorList>
            <person name="Wade W.G."/>
            <person name="Johnston C.D."/>
            <person name="Chen T."/>
            <person name="Dewhirst F.E."/>
        </authorList>
    </citation>
    <scope>NUCLEOTIDE SEQUENCE [LARGE SCALE GENOMIC DNA]</scope>
    <source>
        <strain evidence="1 2">W9173</strain>
    </source>
</reference>
<sequence>MLQDKIVQYCAPTLARLKIGSMFGYSYDSFDTFTDELACINDLLNRKGVRVGVLQDNGTRALIYVYRPKELKHRLSEHRIESLMQKFGYEGADINCSINRLRSRLGVCGSFPHEIGIFLGYPLEDVIGFIEHCGSNCKACGQWKVYGDVEKAMGLFAKYRRCELLYMRLFRENGDIEKLTVCA</sequence>
<dbReference type="AlphaFoldDB" id="A0A7Y9B1D5"/>
<accession>A0A7Y9B1D5</accession>
<dbReference type="Pfam" id="PF12672">
    <property type="entry name" value="DUF3793"/>
    <property type="match status" value="1"/>
</dbReference>
<evidence type="ECO:0000313" key="1">
    <source>
        <dbReference type="EMBL" id="NWO24063.1"/>
    </source>
</evidence>
<comment type="caution">
    <text evidence="1">The sequence shown here is derived from an EMBL/GenBank/DDBJ whole genome shotgun (WGS) entry which is preliminary data.</text>
</comment>
<proteinExistence type="predicted"/>
<keyword evidence="2" id="KW-1185">Reference proteome</keyword>
<evidence type="ECO:0000313" key="2">
    <source>
        <dbReference type="Proteomes" id="UP000526307"/>
    </source>
</evidence>